<feature type="region of interest" description="Disordered" evidence="1">
    <location>
        <begin position="732"/>
        <end position="767"/>
    </location>
</feature>
<feature type="transmembrane region" description="Helical" evidence="2">
    <location>
        <begin position="534"/>
        <end position="555"/>
    </location>
</feature>
<evidence type="ECO:0000256" key="1">
    <source>
        <dbReference type="SAM" id="MobiDB-lite"/>
    </source>
</evidence>
<feature type="transmembrane region" description="Helical" evidence="2">
    <location>
        <begin position="42"/>
        <end position="60"/>
    </location>
</feature>
<dbReference type="EMBL" id="AP019621">
    <property type="protein sequence ID" value="BBJ47664.1"/>
    <property type="molecule type" value="Genomic_DNA"/>
</dbReference>
<dbReference type="SUPFAM" id="SSF52540">
    <property type="entry name" value="P-loop containing nucleoside triphosphate hydrolases"/>
    <property type="match status" value="1"/>
</dbReference>
<accession>A0A499V089</accession>
<keyword evidence="2" id="KW-0472">Membrane</keyword>
<feature type="domain" description="NACHT" evidence="3">
    <location>
        <begin position="163"/>
        <end position="290"/>
    </location>
</feature>
<evidence type="ECO:0000256" key="2">
    <source>
        <dbReference type="SAM" id="Phobius"/>
    </source>
</evidence>
<dbReference type="InterPro" id="IPR027417">
    <property type="entry name" value="P-loop_NTPase"/>
</dbReference>
<feature type="transmembrane region" description="Helical" evidence="2">
    <location>
        <begin position="658"/>
        <end position="679"/>
    </location>
</feature>
<evidence type="ECO:0000259" key="3">
    <source>
        <dbReference type="PROSITE" id="PS50837"/>
    </source>
</evidence>
<evidence type="ECO:0000313" key="4">
    <source>
        <dbReference type="EMBL" id="BBJ47664.1"/>
    </source>
</evidence>
<dbReference type="PROSITE" id="PS50837">
    <property type="entry name" value="NACHT"/>
    <property type="match status" value="1"/>
</dbReference>
<name>A0A499V089_STRAX</name>
<proteinExistence type="predicted"/>
<feature type="transmembrane region" description="Helical" evidence="2">
    <location>
        <begin position="619"/>
        <end position="646"/>
    </location>
</feature>
<sequence>MRHGGRGRGPKRVGMRYLSLLVFGAGGALVLAQSSGQSVAAVGMGLLTALGGFYLAWKAFQQDRDQVTAMSLGTAVDQLAEAVKKQWDAEASVRRLNDPYPLPVAWRAADADLVQPWTLLADVARGWPGGPPGDPAQWPTDAAGLAGADAQIGEVFAQRVPTRRLVVLGDPGSGKSMLLIRLLHDLIAQRPDDGPVPVLFSLASWNPTHRPLQSWLADQLRHTYPGLRAPAPSAAPQAGQIDLAQALLDTRRILPLVDGFDELPPALHAIALDALNQALPAKQPLVLASRAAAYREALARSEVLVRPLNGAAGIHLLPLPADQAATYLRHDAGGEHTPAADRWNSVAAHLGTNTLVGQALSTPLGLFLARTIYNPRPDILGAPAPVPHPDELYDTTIFPTRAALDTHLFNAYIPAAYTRHQPNPLRWSPSQAYRTLVFLARHLETNRNGSPDLAWWELHHANPAYIRRLTAGLMVGLGPGLLLGLVYGVGLGLAAGIGLAAGLTYGLIGGGLGSAPSNIPSTRLRWSRRRFAGWLGAGLALGLVGGLAFGLGIAGERGAWLATGILPGEHGFVGWLAFGLALGLIAGLACGLTFGLTGEKPALTTMIGPATLLIQDLRTFLGGGLAYGLGAGFVGGFIGWLVSWLAFGAEDGLAFGQAFGLAFGLGASLEQTAWGDWVIAKAYLAMWRRAPWDLMTFLQDAHQHRGVLRQVGAVYQFRHLDLQRHLAQQPRSLPTYAGQPDSPSRLTGEQARSIHRRGNTRTGSLFD</sequence>
<keyword evidence="2" id="KW-0812">Transmembrane</keyword>
<dbReference type="Gene3D" id="3.40.50.300">
    <property type="entry name" value="P-loop containing nucleotide triphosphate hydrolases"/>
    <property type="match status" value="1"/>
</dbReference>
<dbReference type="Pfam" id="PF05729">
    <property type="entry name" value="NACHT"/>
    <property type="match status" value="1"/>
</dbReference>
<feature type="transmembrane region" description="Helical" evidence="2">
    <location>
        <begin position="493"/>
        <end position="513"/>
    </location>
</feature>
<dbReference type="AlphaFoldDB" id="A0A499V089"/>
<feature type="transmembrane region" description="Helical" evidence="2">
    <location>
        <begin position="575"/>
        <end position="598"/>
    </location>
</feature>
<protein>
    <recommendedName>
        <fullName evidence="3">NACHT domain-containing protein</fullName>
    </recommendedName>
</protein>
<dbReference type="InterPro" id="IPR007111">
    <property type="entry name" value="NACHT_NTPase"/>
</dbReference>
<gene>
    <name evidence="4" type="ORF">SAVMC3_02930</name>
</gene>
<keyword evidence="2" id="KW-1133">Transmembrane helix</keyword>
<feature type="transmembrane region" description="Helical" evidence="2">
    <location>
        <begin position="469"/>
        <end position="487"/>
    </location>
</feature>
<organism evidence="4">
    <name type="scientific">Streptomyces avermitilis</name>
    <dbReference type="NCBI Taxonomy" id="33903"/>
    <lineage>
        <taxon>Bacteria</taxon>
        <taxon>Bacillati</taxon>
        <taxon>Actinomycetota</taxon>
        <taxon>Actinomycetes</taxon>
        <taxon>Kitasatosporales</taxon>
        <taxon>Streptomycetaceae</taxon>
        <taxon>Streptomyces</taxon>
    </lineage>
</organism>
<reference evidence="4" key="1">
    <citation type="submission" date="2019-04" db="EMBL/GenBank/DDBJ databases">
        <title>Draft genome sequences of Streptomyces avermitilis MC3.</title>
        <authorList>
            <person name="Komaki H."/>
            <person name="Tamura T."/>
            <person name="Hosoyama A."/>
        </authorList>
    </citation>
    <scope>NUCLEOTIDE SEQUENCE</scope>
    <source>
        <strain evidence="4">MC3</strain>
    </source>
</reference>